<dbReference type="EMBL" id="BLXX01000001">
    <property type="protein sequence ID" value="GFO58012.1"/>
    <property type="molecule type" value="Genomic_DNA"/>
</dbReference>
<dbReference type="InterPro" id="IPR004155">
    <property type="entry name" value="PBS_lyase_HEAT"/>
</dbReference>
<evidence type="ECO:0000313" key="2">
    <source>
        <dbReference type="EMBL" id="GFO58012.1"/>
    </source>
</evidence>
<gene>
    <name evidence="2" type="ORF">GMST_03370</name>
</gene>
<proteinExistence type="predicted"/>
<dbReference type="Proteomes" id="UP000556026">
    <property type="component" value="Unassembled WGS sequence"/>
</dbReference>
<name>A0A6V8MDK2_9BACT</name>
<comment type="caution">
    <text evidence="2">The sequence shown here is derived from an EMBL/GenBank/DDBJ whole genome shotgun (WGS) entry which is preliminary data.</text>
</comment>
<evidence type="ECO:0000313" key="3">
    <source>
        <dbReference type="Proteomes" id="UP000556026"/>
    </source>
</evidence>
<dbReference type="InterPro" id="IPR016024">
    <property type="entry name" value="ARM-type_fold"/>
</dbReference>
<dbReference type="RefSeq" id="WP_183352862.1">
    <property type="nucleotide sequence ID" value="NZ_BLXX01000001.1"/>
</dbReference>
<dbReference type="PANTHER" id="PTHR12697">
    <property type="entry name" value="PBS LYASE HEAT-LIKE PROTEIN"/>
    <property type="match status" value="1"/>
</dbReference>
<dbReference type="GO" id="GO:0016491">
    <property type="term" value="F:oxidoreductase activity"/>
    <property type="evidence" value="ECO:0007669"/>
    <property type="project" value="TreeGrafter"/>
</dbReference>
<feature type="region of interest" description="Disordered" evidence="1">
    <location>
        <begin position="165"/>
        <end position="189"/>
    </location>
</feature>
<protein>
    <submittedName>
        <fullName evidence="2">PBS lyase</fullName>
    </submittedName>
</protein>
<dbReference type="SUPFAM" id="SSF48371">
    <property type="entry name" value="ARM repeat"/>
    <property type="match status" value="1"/>
</dbReference>
<dbReference type="PANTHER" id="PTHR12697:SF38">
    <property type="entry name" value="PBS LYASE HEAT DOMAIN PROTEIN REPEAT-CONTAINING PROTEIN"/>
    <property type="match status" value="1"/>
</dbReference>
<dbReference type="GO" id="GO:0016829">
    <property type="term" value="F:lyase activity"/>
    <property type="evidence" value="ECO:0007669"/>
    <property type="project" value="UniProtKB-KW"/>
</dbReference>
<dbReference type="Gene3D" id="1.25.10.10">
    <property type="entry name" value="Leucine-rich Repeat Variant"/>
    <property type="match status" value="2"/>
</dbReference>
<dbReference type="InterPro" id="IPR011989">
    <property type="entry name" value="ARM-like"/>
</dbReference>
<organism evidence="2 3">
    <name type="scientific">Geomonas silvestris</name>
    <dbReference type="NCBI Taxonomy" id="2740184"/>
    <lineage>
        <taxon>Bacteria</taxon>
        <taxon>Pseudomonadati</taxon>
        <taxon>Thermodesulfobacteriota</taxon>
        <taxon>Desulfuromonadia</taxon>
        <taxon>Geobacterales</taxon>
        <taxon>Geobacteraceae</taxon>
        <taxon>Geomonas</taxon>
    </lineage>
</organism>
<dbReference type="AlphaFoldDB" id="A0A6V8MDK2"/>
<dbReference type="Pfam" id="PF13646">
    <property type="entry name" value="HEAT_2"/>
    <property type="match status" value="1"/>
</dbReference>
<dbReference type="SMART" id="SM00567">
    <property type="entry name" value="EZ_HEAT"/>
    <property type="match status" value="6"/>
</dbReference>
<keyword evidence="3" id="KW-1185">Reference proteome</keyword>
<keyword evidence="2" id="KW-0456">Lyase</keyword>
<evidence type="ECO:0000256" key="1">
    <source>
        <dbReference type="SAM" id="MobiDB-lite"/>
    </source>
</evidence>
<sequence>MPEKSPQTTIPQKVTGATAAAYRTALAATYKALKAYTFYPEGHPLRNRILAGAHQVVSGAAKDGSLTVLVSRNGFTCADGRTPVETTPMTKALAQELFAREIQRLQVLPAVTLADYLRFLSLLSLDPPRLVASGGLTRLLQQQGITTIALNEINISAVFTKVRGEQEQEACDPDSPAPGPGSAAECLDAPDQESQLSVSEILELMAQETDDEKYRQLGRLLLVKVQPLRQERDFDALFGVLVALLEQNSDPTRSPAGREEALVLLRQLSAGEVTEHLLDHLEDGEFTQKELVFLILKGAGAEAVDPLVRRLIAAGLKASRRTLSTALQRIGPPSEPAMIALLKDGRWQVALTAASILGELASRDAVKPLAQTAALHNDSRVRLEAIRALALIGGMEASAQLVEFLNDPNPALAQHAALWLGNTKNSRAVEPLWQLVVRRDLRGRLTPLKKEALLALGRIGDRRVLEPLDHLVRRRFILFPGRWNELKLVALEALGSLGGEQARQSLARTAAQGGHLGRVASAVLDAMAKRNTETP</sequence>
<reference evidence="3" key="1">
    <citation type="submission" date="2020-06" db="EMBL/GenBank/DDBJ databases">
        <title>Draft genomic sequence of Geomonas sp. Red330.</title>
        <authorList>
            <person name="Itoh H."/>
            <person name="Zhenxing X."/>
            <person name="Ushijima N."/>
            <person name="Masuda Y."/>
            <person name="Shiratori Y."/>
            <person name="Senoo K."/>
        </authorList>
    </citation>
    <scope>NUCLEOTIDE SEQUENCE [LARGE SCALE GENOMIC DNA]</scope>
    <source>
        <strain evidence="3">Red330</strain>
    </source>
</reference>
<accession>A0A6V8MDK2</accession>